<evidence type="ECO:0008006" key="2">
    <source>
        <dbReference type="Google" id="ProtNLM"/>
    </source>
</evidence>
<feature type="non-terminal residue" evidence="1">
    <location>
        <position position="1"/>
    </location>
</feature>
<gene>
    <name evidence="1" type="ORF">LCGC14_2239790</name>
</gene>
<sequence>YKRIAKKYECVCVMLAQLDSTPGRPTKKGLLSEAKLMKNTADKMDFIYRAEEEDPYNCPPELRGVMELFRVKGRFTGSGKAMLKFAGHSGKISELSEMDKTAIKHAFQTRGSK</sequence>
<accession>A0A0F9FIC9</accession>
<name>A0A0F9FIC9_9ZZZZ</name>
<dbReference type="AlphaFoldDB" id="A0A0F9FIC9"/>
<comment type="caution">
    <text evidence="1">The sequence shown here is derived from an EMBL/GenBank/DDBJ whole genome shotgun (WGS) entry which is preliminary data.</text>
</comment>
<dbReference type="EMBL" id="LAZR01030308">
    <property type="protein sequence ID" value="KKL57005.1"/>
    <property type="molecule type" value="Genomic_DNA"/>
</dbReference>
<dbReference type="InterPro" id="IPR027417">
    <property type="entry name" value="P-loop_NTPase"/>
</dbReference>
<organism evidence="1">
    <name type="scientific">marine sediment metagenome</name>
    <dbReference type="NCBI Taxonomy" id="412755"/>
    <lineage>
        <taxon>unclassified sequences</taxon>
        <taxon>metagenomes</taxon>
        <taxon>ecological metagenomes</taxon>
    </lineage>
</organism>
<reference evidence="1" key="1">
    <citation type="journal article" date="2015" name="Nature">
        <title>Complex archaea that bridge the gap between prokaryotes and eukaryotes.</title>
        <authorList>
            <person name="Spang A."/>
            <person name="Saw J.H."/>
            <person name="Jorgensen S.L."/>
            <person name="Zaremba-Niedzwiedzka K."/>
            <person name="Martijn J."/>
            <person name="Lind A.E."/>
            <person name="van Eijk R."/>
            <person name="Schleper C."/>
            <person name="Guy L."/>
            <person name="Ettema T.J."/>
        </authorList>
    </citation>
    <scope>NUCLEOTIDE SEQUENCE</scope>
</reference>
<dbReference type="Gene3D" id="3.40.50.300">
    <property type="entry name" value="P-loop containing nucleotide triphosphate hydrolases"/>
    <property type="match status" value="1"/>
</dbReference>
<proteinExistence type="predicted"/>
<evidence type="ECO:0000313" key="1">
    <source>
        <dbReference type="EMBL" id="KKL57005.1"/>
    </source>
</evidence>
<protein>
    <recommendedName>
        <fullName evidence="2">SF4 helicase domain-containing protein</fullName>
    </recommendedName>
</protein>